<comment type="caution">
    <text evidence="1">The sequence shown here is derived from an EMBL/GenBank/DDBJ whole genome shotgun (WGS) entry which is preliminary data.</text>
</comment>
<sequence>MSNNIGTAAVEKPFLASANHSSIDAAIVDSYIGNVSNQEGATSYGNTKVTTADQATSLFDQQLILLKDFESPCDIRYKTDYFPVGGKNAGKPQPPRYVHTVDGEQNITIKFAAGYRIPENLDNHFLEVALITVPRINQHYLHVNKFQLSNEDVNVSDENPFFIPLTTEHIKDGEILLKLVIVKTLQRDLKDIKSLQFFDSDTNLDKMPNCKTTAELQYMYELSQARIAFSLGYTDENDRFIRYTKTTVTSNEIVEKEKSKGSGMDFFMNKC</sequence>
<evidence type="ECO:0000313" key="3">
    <source>
        <dbReference type="Proteomes" id="UP000663832"/>
    </source>
</evidence>
<evidence type="ECO:0000313" key="2">
    <source>
        <dbReference type="EMBL" id="CAF0922151.1"/>
    </source>
</evidence>
<dbReference type="Proteomes" id="UP000663832">
    <property type="component" value="Unassembled WGS sequence"/>
</dbReference>
<proteinExistence type="predicted"/>
<dbReference type="EMBL" id="CAJNOI010000010">
    <property type="protein sequence ID" value="CAF0782086.1"/>
    <property type="molecule type" value="Genomic_DNA"/>
</dbReference>
<evidence type="ECO:0000313" key="4">
    <source>
        <dbReference type="Proteomes" id="UP000663877"/>
    </source>
</evidence>
<evidence type="ECO:0000313" key="1">
    <source>
        <dbReference type="EMBL" id="CAF0782086.1"/>
    </source>
</evidence>
<dbReference type="AlphaFoldDB" id="A0A813RHE4"/>
<reference evidence="1" key="1">
    <citation type="submission" date="2021-02" db="EMBL/GenBank/DDBJ databases">
        <authorList>
            <person name="Nowell W R."/>
        </authorList>
    </citation>
    <scope>NUCLEOTIDE SEQUENCE</scope>
</reference>
<name>A0A813RHE4_9BILA</name>
<dbReference type="EMBL" id="CAJNOM010000050">
    <property type="protein sequence ID" value="CAF0922151.1"/>
    <property type="molecule type" value="Genomic_DNA"/>
</dbReference>
<dbReference type="Proteomes" id="UP000663877">
    <property type="component" value="Unassembled WGS sequence"/>
</dbReference>
<organism evidence="1 4">
    <name type="scientific">Adineta steineri</name>
    <dbReference type="NCBI Taxonomy" id="433720"/>
    <lineage>
        <taxon>Eukaryota</taxon>
        <taxon>Metazoa</taxon>
        <taxon>Spiralia</taxon>
        <taxon>Gnathifera</taxon>
        <taxon>Rotifera</taxon>
        <taxon>Eurotatoria</taxon>
        <taxon>Bdelloidea</taxon>
        <taxon>Adinetida</taxon>
        <taxon>Adinetidae</taxon>
        <taxon>Adineta</taxon>
    </lineage>
</organism>
<dbReference type="OrthoDB" id="10034940at2759"/>
<protein>
    <submittedName>
        <fullName evidence="1">Uncharacterized protein</fullName>
    </submittedName>
</protein>
<accession>A0A813RHE4</accession>
<keyword evidence="3" id="KW-1185">Reference proteome</keyword>
<gene>
    <name evidence="1" type="ORF">BJG266_LOCUS4186</name>
    <name evidence="2" type="ORF">QVE165_LOCUS10604</name>
</gene>